<dbReference type="FunFam" id="3.30.420.10:FF:000002">
    <property type="entry name" value="Crossover junction endodeoxyribonuclease RuvC"/>
    <property type="match status" value="1"/>
</dbReference>
<evidence type="ECO:0000256" key="6">
    <source>
        <dbReference type="ARBA" id="ARBA00022763"/>
    </source>
</evidence>
<dbReference type="InterPro" id="IPR012337">
    <property type="entry name" value="RNaseH-like_sf"/>
</dbReference>
<evidence type="ECO:0000256" key="9">
    <source>
        <dbReference type="ARBA" id="ARBA00023125"/>
    </source>
</evidence>
<evidence type="ECO:0000256" key="7">
    <source>
        <dbReference type="ARBA" id="ARBA00022801"/>
    </source>
</evidence>
<proteinExistence type="inferred from homology"/>
<keyword evidence="16" id="KW-1185">Reference proteome</keyword>
<comment type="catalytic activity">
    <reaction evidence="12 13">
        <text>Endonucleolytic cleavage at a junction such as a reciprocal single-stranded crossover between two homologous DNA duplexes (Holliday junction).</text>
        <dbReference type="EC" id="3.1.21.10"/>
    </reaction>
</comment>
<dbReference type="PANTHER" id="PTHR30194">
    <property type="entry name" value="CROSSOVER JUNCTION ENDODEOXYRIBONUCLEASE RUVC"/>
    <property type="match status" value="1"/>
</dbReference>
<evidence type="ECO:0000256" key="14">
    <source>
        <dbReference type="NCBIfam" id="TIGR00228"/>
    </source>
</evidence>
<comment type="cofactor">
    <cofactor evidence="13">
        <name>Mg(2+)</name>
        <dbReference type="ChEBI" id="CHEBI:18420"/>
    </cofactor>
    <text evidence="13">Binds 2 Mg(2+) ion per subunit.</text>
</comment>
<keyword evidence="6 13" id="KW-0227">DNA damage</keyword>
<evidence type="ECO:0000256" key="4">
    <source>
        <dbReference type="ARBA" id="ARBA00022723"/>
    </source>
</evidence>
<feature type="binding site" evidence="13">
    <location>
        <position position="7"/>
    </location>
    <ligand>
        <name>Mg(2+)</name>
        <dbReference type="ChEBI" id="CHEBI:18420"/>
        <label>1</label>
    </ligand>
</feature>
<feature type="binding site" evidence="13">
    <location>
        <position position="140"/>
    </location>
    <ligand>
        <name>Mg(2+)</name>
        <dbReference type="ChEBI" id="CHEBI:18420"/>
        <label>1</label>
    </ligand>
</feature>
<feature type="active site" evidence="13">
    <location>
        <position position="140"/>
    </location>
</feature>
<dbReference type="NCBIfam" id="NF000711">
    <property type="entry name" value="PRK00039.2-1"/>
    <property type="match status" value="1"/>
</dbReference>
<evidence type="ECO:0000256" key="2">
    <source>
        <dbReference type="ARBA" id="ARBA00022490"/>
    </source>
</evidence>
<evidence type="ECO:0000256" key="12">
    <source>
        <dbReference type="ARBA" id="ARBA00029354"/>
    </source>
</evidence>
<keyword evidence="10 13" id="KW-0233">DNA recombination</keyword>
<dbReference type="PROSITE" id="PS01321">
    <property type="entry name" value="RUVC"/>
    <property type="match status" value="1"/>
</dbReference>
<keyword evidence="2 13" id="KW-0963">Cytoplasm</keyword>
<dbReference type="PRINTS" id="PR00696">
    <property type="entry name" value="RSOLVASERUVC"/>
</dbReference>
<feature type="active site" evidence="13">
    <location>
        <position position="67"/>
    </location>
</feature>
<evidence type="ECO:0000256" key="11">
    <source>
        <dbReference type="ARBA" id="ARBA00023204"/>
    </source>
</evidence>
<evidence type="ECO:0000256" key="3">
    <source>
        <dbReference type="ARBA" id="ARBA00022722"/>
    </source>
</evidence>
<feature type="active site" evidence="13">
    <location>
        <position position="7"/>
    </location>
</feature>
<keyword evidence="8 13" id="KW-0460">Magnesium</keyword>
<dbReference type="HAMAP" id="MF_00034">
    <property type="entry name" value="RuvC"/>
    <property type="match status" value="1"/>
</dbReference>
<name>A0A931ANH3_9FIRM</name>
<evidence type="ECO:0000256" key="8">
    <source>
        <dbReference type="ARBA" id="ARBA00022842"/>
    </source>
</evidence>
<dbReference type="GO" id="GO:0003677">
    <property type="term" value="F:DNA binding"/>
    <property type="evidence" value="ECO:0007669"/>
    <property type="project" value="UniProtKB-KW"/>
</dbReference>
<gene>
    <name evidence="13 15" type="primary">ruvC</name>
    <name evidence="15" type="ORF">I0Q91_03010</name>
</gene>
<evidence type="ECO:0000256" key="1">
    <source>
        <dbReference type="ARBA" id="ARBA00009518"/>
    </source>
</evidence>
<keyword evidence="5 13" id="KW-0255">Endonuclease</keyword>
<dbReference type="Proteomes" id="UP000621436">
    <property type="component" value="Unassembled WGS sequence"/>
</dbReference>
<keyword evidence="9 13" id="KW-0238">DNA-binding</keyword>
<dbReference type="NCBIfam" id="TIGR00228">
    <property type="entry name" value="ruvC"/>
    <property type="match status" value="1"/>
</dbReference>
<feature type="binding site" evidence="13">
    <location>
        <position position="67"/>
    </location>
    <ligand>
        <name>Mg(2+)</name>
        <dbReference type="ChEBI" id="CHEBI:18420"/>
        <label>2</label>
    </ligand>
</feature>
<dbReference type="Gene3D" id="3.30.420.10">
    <property type="entry name" value="Ribonuclease H-like superfamily/Ribonuclease H"/>
    <property type="match status" value="1"/>
</dbReference>
<keyword evidence="7 13" id="KW-0378">Hydrolase</keyword>
<comment type="caution">
    <text evidence="15">The sequence shown here is derived from an EMBL/GenBank/DDBJ whole genome shotgun (WGS) entry which is preliminary data.</text>
</comment>
<reference evidence="15" key="1">
    <citation type="submission" date="2020-11" db="EMBL/GenBank/DDBJ databases">
        <title>Halonatronomonas betainensis gen. nov., sp. nov. a novel haloalkaliphilic representative of the family Halanaerobiacae capable of betaine degradation.</title>
        <authorList>
            <person name="Boltyanskaya Y."/>
            <person name="Kevbrin V."/>
            <person name="Detkova E."/>
            <person name="Grouzdev D.S."/>
            <person name="Koziaeva V."/>
            <person name="Zhilina T."/>
        </authorList>
    </citation>
    <scope>NUCLEOTIDE SEQUENCE</scope>
    <source>
        <strain evidence="15">Z-7014</strain>
    </source>
</reference>
<sequence>MKIMGVDPGLATLGYAFIEKNNNSFKLINYDVIKTEAEMSDVSRLKIIYNKLQELIEKNQPACMAVEELFFNKNVKTAIRVGQARGVILLAGADAGIDVSEYTPLQVKQAVVGYGRASKHQVQHMVKALLNLESIPEPDDAADALAVAICHGHNYGFNKRWGDQI</sequence>
<dbReference type="PANTHER" id="PTHR30194:SF3">
    <property type="entry name" value="CROSSOVER JUNCTION ENDODEOXYRIBONUCLEASE RUVC"/>
    <property type="match status" value="1"/>
</dbReference>
<dbReference type="SUPFAM" id="SSF53098">
    <property type="entry name" value="Ribonuclease H-like"/>
    <property type="match status" value="1"/>
</dbReference>
<dbReference type="GO" id="GO:0006281">
    <property type="term" value="P:DNA repair"/>
    <property type="evidence" value="ECO:0007669"/>
    <property type="project" value="UniProtKB-UniRule"/>
</dbReference>
<comment type="subunit">
    <text evidence="13">Homodimer which binds Holliday junction (HJ) DNA. The HJ becomes 2-fold symmetrical on binding to RuvC with unstacked arms; it has a different conformation from HJ DNA in complex with RuvA. In the full resolvosome a probable DNA-RuvA(4)-RuvB(12)-RuvC(2) complex forms which resolves the HJ.</text>
</comment>
<dbReference type="GO" id="GO:0048476">
    <property type="term" value="C:Holliday junction resolvase complex"/>
    <property type="evidence" value="ECO:0007669"/>
    <property type="project" value="UniProtKB-UniRule"/>
</dbReference>
<dbReference type="InterPro" id="IPR002176">
    <property type="entry name" value="X-over_junc_endoDNase_RuvC"/>
</dbReference>
<dbReference type="GO" id="GO:0008821">
    <property type="term" value="F:crossover junction DNA endonuclease activity"/>
    <property type="evidence" value="ECO:0007669"/>
    <property type="project" value="UniProtKB-UniRule"/>
</dbReference>
<keyword evidence="3 13" id="KW-0540">Nuclease</keyword>
<dbReference type="EMBL" id="JADPIE010000001">
    <property type="protein sequence ID" value="MBF8436038.1"/>
    <property type="molecule type" value="Genomic_DNA"/>
</dbReference>
<dbReference type="CDD" id="cd16962">
    <property type="entry name" value="RuvC"/>
    <property type="match status" value="1"/>
</dbReference>
<dbReference type="GO" id="GO:0000287">
    <property type="term" value="F:magnesium ion binding"/>
    <property type="evidence" value="ECO:0007669"/>
    <property type="project" value="UniProtKB-UniRule"/>
</dbReference>
<keyword evidence="11 13" id="KW-0234">DNA repair</keyword>
<accession>A0A931ANH3</accession>
<comment type="subcellular location">
    <subcellularLocation>
        <location evidence="13">Cytoplasm</location>
    </subcellularLocation>
</comment>
<comment type="function">
    <text evidence="13">The RuvA-RuvB-RuvC complex processes Holliday junction (HJ) DNA during genetic recombination and DNA repair. Endonuclease that resolves HJ intermediates. Cleaves cruciform DNA by making single-stranded nicks across the HJ at symmetrical positions within the homologous arms, yielding a 5'-phosphate and a 3'-hydroxyl group; requires a central core of homology in the junction. The consensus cleavage sequence is 5'-(A/T)TT(C/G)-3'. Cleavage occurs on the 3'-side of the TT dinucleotide at the point of strand exchange. HJ branch migration catalyzed by RuvA-RuvB allows RuvC to scan DNA until it finds its consensus sequence, where it cleaves and resolves the cruciform DNA.</text>
</comment>
<dbReference type="EC" id="3.1.21.10" evidence="13 14"/>
<dbReference type="GO" id="GO:0006310">
    <property type="term" value="P:DNA recombination"/>
    <property type="evidence" value="ECO:0007669"/>
    <property type="project" value="UniProtKB-UniRule"/>
</dbReference>
<dbReference type="InterPro" id="IPR020563">
    <property type="entry name" value="X-over_junc_endoDNase_Mg_BS"/>
</dbReference>
<evidence type="ECO:0000256" key="13">
    <source>
        <dbReference type="HAMAP-Rule" id="MF_00034"/>
    </source>
</evidence>
<organism evidence="15 16">
    <name type="scientific">Halonatronomonas betaini</name>
    <dbReference type="NCBI Taxonomy" id="2778430"/>
    <lineage>
        <taxon>Bacteria</taxon>
        <taxon>Bacillati</taxon>
        <taxon>Bacillota</taxon>
        <taxon>Clostridia</taxon>
        <taxon>Halanaerobiales</taxon>
        <taxon>Halarsenatibacteraceae</taxon>
        <taxon>Halonatronomonas</taxon>
    </lineage>
</organism>
<evidence type="ECO:0000256" key="5">
    <source>
        <dbReference type="ARBA" id="ARBA00022759"/>
    </source>
</evidence>
<comment type="similarity">
    <text evidence="1 13">Belongs to the RuvC family.</text>
</comment>
<keyword evidence="4 13" id="KW-0479">Metal-binding</keyword>
<dbReference type="GO" id="GO:0005737">
    <property type="term" value="C:cytoplasm"/>
    <property type="evidence" value="ECO:0007669"/>
    <property type="project" value="UniProtKB-SubCell"/>
</dbReference>
<evidence type="ECO:0000256" key="10">
    <source>
        <dbReference type="ARBA" id="ARBA00023172"/>
    </source>
</evidence>
<evidence type="ECO:0000313" key="15">
    <source>
        <dbReference type="EMBL" id="MBF8436038.1"/>
    </source>
</evidence>
<protein>
    <recommendedName>
        <fullName evidence="13 14">Crossover junction endodeoxyribonuclease RuvC</fullName>
        <ecNumber evidence="13 14">3.1.21.10</ecNumber>
    </recommendedName>
    <alternativeName>
        <fullName evidence="13">Holliday junction nuclease RuvC</fullName>
    </alternativeName>
    <alternativeName>
        <fullName evidence="13">Holliday junction resolvase RuvC</fullName>
    </alternativeName>
</protein>
<dbReference type="RefSeq" id="WP_345790924.1">
    <property type="nucleotide sequence ID" value="NZ_JADPIE010000001.1"/>
</dbReference>
<dbReference type="Pfam" id="PF02075">
    <property type="entry name" value="RuvC"/>
    <property type="match status" value="1"/>
</dbReference>
<evidence type="ECO:0000313" key="16">
    <source>
        <dbReference type="Proteomes" id="UP000621436"/>
    </source>
</evidence>
<dbReference type="InterPro" id="IPR036397">
    <property type="entry name" value="RNaseH_sf"/>
</dbReference>
<dbReference type="AlphaFoldDB" id="A0A931ANH3"/>